<evidence type="ECO:0000256" key="1">
    <source>
        <dbReference type="SAM" id="MobiDB-lite"/>
    </source>
</evidence>
<dbReference type="GeneID" id="92091362"/>
<dbReference type="RefSeq" id="XP_066717568.1">
    <property type="nucleotide sequence ID" value="XM_066858299.1"/>
</dbReference>
<sequence>MVVNRGGGRQGGGWPNVKRIYSSGYIDTDGTETPEVEFRLPEPASSTVESLLHHDHLDVLLQAPRALQVFRNWVHIRTESLQRSLEHQKDTLKEISITQNYSNFGPDSQDEDVKPMSFAAFTKLQVLEISLPFVFGEDVVCLAEGTARRQEDAGDPSDSEQSECATRVREMLPASIETVRAEQFPGLRTIEVHVCETFELEYEGIVSGDQLEKSFRATRAAGLNMEFIDGSNPERDDADELEDYPYDVEDIKIDSGDSGESEVPLGHEIHAIR</sequence>
<evidence type="ECO:0000313" key="3">
    <source>
        <dbReference type="Proteomes" id="UP001480595"/>
    </source>
</evidence>
<reference evidence="2 3" key="1">
    <citation type="submission" date="2023-01" db="EMBL/GenBank/DDBJ databases">
        <title>Analysis of 21 Apiospora genomes using comparative genomics revels a genus with tremendous synthesis potential of carbohydrate active enzymes and secondary metabolites.</title>
        <authorList>
            <person name="Sorensen T."/>
        </authorList>
    </citation>
    <scope>NUCLEOTIDE SEQUENCE [LARGE SCALE GENOMIC DNA]</scope>
    <source>
        <strain evidence="2 3">CBS 135458</strain>
    </source>
</reference>
<feature type="region of interest" description="Disordered" evidence="1">
    <location>
        <begin position="251"/>
        <end position="273"/>
    </location>
</feature>
<dbReference type="Proteomes" id="UP001480595">
    <property type="component" value="Unassembled WGS sequence"/>
</dbReference>
<keyword evidence="3" id="KW-1185">Reference proteome</keyword>
<protein>
    <submittedName>
        <fullName evidence="2">Uncharacterized protein</fullName>
    </submittedName>
</protein>
<comment type="caution">
    <text evidence="2">The sequence shown here is derived from an EMBL/GenBank/DDBJ whole genome shotgun (WGS) entry which is preliminary data.</text>
</comment>
<dbReference type="EMBL" id="JAQQWL010000006">
    <property type="protein sequence ID" value="KAK8070274.1"/>
    <property type="molecule type" value="Genomic_DNA"/>
</dbReference>
<proteinExistence type="predicted"/>
<gene>
    <name evidence="2" type="ORF">PG994_006890</name>
</gene>
<accession>A0ABR1VGA4</accession>
<organism evidence="2 3">
    <name type="scientific">Apiospora phragmitis</name>
    <dbReference type="NCBI Taxonomy" id="2905665"/>
    <lineage>
        <taxon>Eukaryota</taxon>
        <taxon>Fungi</taxon>
        <taxon>Dikarya</taxon>
        <taxon>Ascomycota</taxon>
        <taxon>Pezizomycotina</taxon>
        <taxon>Sordariomycetes</taxon>
        <taxon>Xylariomycetidae</taxon>
        <taxon>Amphisphaeriales</taxon>
        <taxon>Apiosporaceae</taxon>
        <taxon>Apiospora</taxon>
    </lineage>
</organism>
<evidence type="ECO:0000313" key="2">
    <source>
        <dbReference type="EMBL" id="KAK8070274.1"/>
    </source>
</evidence>
<name>A0ABR1VGA4_9PEZI</name>